<dbReference type="EMBL" id="SPRX01000039">
    <property type="protein sequence ID" value="TIC64028.1"/>
    <property type="molecule type" value="Genomic_DNA"/>
</dbReference>
<dbReference type="Pfam" id="PF22528">
    <property type="entry name" value="PRMT_C"/>
    <property type="match status" value="2"/>
</dbReference>
<comment type="catalytic activity">
    <reaction evidence="10">
        <text>L-arginyl-[protein] + 2 S-adenosyl-L-methionine = N(omega),N(omega)-dimethyl-L-arginyl-[protein] + 2 S-adenosyl-L-homocysteine + 2 H(+)</text>
        <dbReference type="Rhea" id="RHEA:48096"/>
        <dbReference type="Rhea" id="RHEA-COMP:10532"/>
        <dbReference type="Rhea" id="RHEA-COMP:11991"/>
        <dbReference type="ChEBI" id="CHEBI:15378"/>
        <dbReference type="ChEBI" id="CHEBI:29965"/>
        <dbReference type="ChEBI" id="CHEBI:57856"/>
        <dbReference type="ChEBI" id="CHEBI:59789"/>
        <dbReference type="ChEBI" id="CHEBI:61897"/>
        <dbReference type="EC" id="2.1.1.319"/>
    </reaction>
    <physiologicalReaction direction="left-to-right" evidence="10">
        <dbReference type="Rhea" id="RHEA:48097"/>
    </physiologicalReaction>
</comment>
<dbReference type="Pfam" id="PF21137">
    <property type="entry name" value="ANM3_C2H2_Zf"/>
    <property type="match status" value="1"/>
</dbReference>
<evidence type="ECO:0000256" key="1">
    <source>
        <dbReference type="ARBA" id="ARBA00004514"/>
    </source>
</evidence>
<keyword evidence="3" id="KW-0963">Cytoplasm</keyword>
<keyword evidence="5 12" id="KW-0808">Transferase</keyword>
<organism evidence="16 20">
    <name type="scientific">Wallemia mellicola</name>
    <dbReference type="NCBI Taxonomy" id="1708541"/>
    <lineage>
        <taxon>Eukaryota</taxon>
        <taxon>Fungi</taxon>
        <taxon>Dikarya</taxon>
        <taxon>Basidiomycota</taxon>
        <taxon>Wallemiomycotina</taxon>
        <taxon>Wallemiomycetes</taxon>
        <taxon>Wallemiales</taxon>
        <taxon>Wallemiaceae</taxon>
        <taxon>Wallemia</taxon>
    </lineage>
</organism>
<dbReference type="PANTHER" id="PTHR11006">
    <property type="entry name" value="PROTEIN ARGININE N-METHYLTRANSFERASE"/>
    <property type="match status" value="1"/>
</dbReference>
<evidence type="ECO:0000256" key="9">
    <source>
        <dbReference type="ARBA" id="ARBA00022833"/>
    </source>
</evidence>
<dbReference type="EMBL" id="SPRH01000038">
    <property type="protein sequence ID" value="TIB98450.1"/>
    <property type="molecule type" value="Genomic_DNA"/>
</dbReference>
<dbReference type="GO" id="GO:0008270">
    <property type="term" value="F:zinc ion binding"/>
    <property type="evidence" value="ECO:0007669"/>
    <property type="project" value="UniProtKB-KW"/>
</dbReference>
<keyword evidence="4 12" id="KW-0489">Methyltransferase</keyword>
<evidence type="ECO:0000256" key="4">
    <source>
        <dbReference type="ARBA" id="ARBA00022603"/>
    </source>
</evidence>
<dbReference type="EC" id="2.1.1.319" evidence="2"/>
<dbReference type="InterPro" id="IPR025799">
    <property type="entry name" value="Arg_MeTrfase"/>
</dbReference>
<evidence type="ECO:0000256" key="11">
    <source>
        <dbReference type="ARBA" id="ARBA00049303"/>
    </source>
</evidence>
<dbReference type="SUPFAM" id="SSF53335">
    <property type="entry name" value="S-adenosyl-L-methionine-dependent methyltransferases"/>
    <property type="match status" value="1"/>
</dbReference>
<evidence type="ECO:0000256" key="5">
    <source>
        <dbReference type="ARBA" id="ARBA00022679"/>
    </source>
</evidence>
<dbReference type="Gene3D" id="2.70.160.11">
    <property type="entry name" value="Hnrnp arginine n-methyltransferase1"/>
    <property type="match status" value="1"/>
</dbReference>
<dbReference type="FunFam" id="3.40.50.150:FF:000003">
    <property type="entry name" value="Blast:Protein arginine N-methyltransferase 1"/>
    <property type="match status" value="1"/>
</dbReference>
<evidence type="ECO:0000313" key="22">
    <source>
        <dbReference type="Proteomes" id="UP000310708"/>
    </source>
</evidence>
<evidence type="ECO:0000256" key="3">
    <source>
        <dbReference type="ARBA" id="ARBA00022490"/>
    </source>
</evidence>
<dbReference type="SUPFAM" id="SSF57667">
    <property type="entry name" value="beta-beta-alpha zinc fingers"/>
    <property type="match status" value="1"/>
</dbReference>
<evidence type="ECO:0000313" key="15">
    <source>
        <dbReference type="EMBL" id="TIB77371.1"/>
    </source>
</evidence>
<dbReference type="InterPro" id="IPR055135">
    <property type="entry name" value="PRMT_dom"/>
</dbReference>
<dbReference type="Gene3D" id="3.40.50.150">
    <property type="entry name" value="Vaccinia Virus protein VP39"/>
    <property type="match status" value="1"/>
</dbReference>
<dbReference type="InterPro" id="IPR036236">
    <property type="entry name" value="Znf_C2H2_sf"/>
</dbReference>
<comment type="caution">
    <text evidence="16">The sequence shown here is derived from an EMBL/GenBank/DDBJ whole genome shotgun (WGS) entry which is preliminary data.</text>
</comment>
<feature type="domain" description="Protein arginine N-methyltransferase" evidence="14">
    <location>
        <begin position="427"/>
        <end position="485"/>
    </location>
</feature>
<comment type="subcellular location">
    <subcellularLocation>
        <location evidence="1">Cytoplasm</location>
        <location evidence="1">Cytosol</location>
    </subcellularLocation>
</comment>
<evidence type="ECO:0000256" key="12">
    <source>
        <dbReference type="PROSITE-ProRule" id="PRU01015"/>
    </source>
</evidence>
<feature type="domain" description="Protein arginine N-methyltransferase 3-like C2H2 zinc finger" evidence="13">
    <location>
        <begin position="55"/>
        <end position="99"/>
    </location>
</feature>
<dbReference type="EMBL" id="SPRO01000034">
    <property type="protein sequence ID" value="TIC28788.1"/>
    <property type="molecule type" value="Genomic_DNA"/>
</dbReference>
<feature type="domain" description="Protein arginine N-methyltransferase" evidence="14">
    <location>
        <begin position="312"/>
        <end position="402"/>
    </location>
</feature>
<evidence type="ECO:0000313" key="19">
    <source>
        <dbReference type="Proteomes" id="UP000305647"/>
    </source>
</evidence>
<dbReference type="GO" id="GO:0035242">
    <property type="term" value="F:protein-arginine omega-N asymmetric methyltransferase activity"/>
    <property type="evidence" value="ECO:0007669"/>
    <property type="project" value="UniProtKB-EC"/>
</dbReference>
<keyword evidence="9" id="KW-0862">Zinc</keyword>
<dbReference type="PROSITE" id="PS51678">
    <property type="entry name" value="SAM_MT_PRMT"/>
    <property type="match status" value="1"/>
</dbReference>
<keyword evidence="8" id="KW-0863">Zinc-finger</keyword>
<dbReference type="InterPro" id="IPR029063">
    <property type="entry name" value="SAM-dependent_MTases_sf"/>
</dbReference>
<evidence type="ECO:0000256" key="8">
    <source>
        <dbReference type="ARBA" id="ARBA00022771"/>
    </source>
</evidence>
<dbReference type="AlphaFoldDB" id="A0A4T0NMM0"/>
<evidence type="ECO:0000256" key="6">
    <source>
        <dbReference type="ARBA" id="ARBA00022691"/>
    </source>
</evidence>
<keyword evidence="6 12" id="KW-0949">S-adenosyl-L-methionine</keyword>
<name>A0A4T0NMM0_9BASI</name>
<evidence type="ECO:0000313" key="16">
    <source>
        <dbReference type="EMBL" id="TIB98450.1"/>
    </source>
</evidence>
<dbReference type="Pfam" id="PF06325">
    <property type="entry name" value="PrmA"/>
    <property type="match status" value="1"/>
</dbReference>
<dbReference type="InterPro" id="IPR049482">
    <property type="entry name" value="ANM3-like_C2H2_Zf"/>
</dbReference>
<evidence type="ECO:0000313" key="17">
    <source>
        <dbReference type="EMBL" id="TIC28788.1"/>
    </source>
</evidence>
<dbReference type="GO" id="GO:0032259">
    <property type="term" value="P:methylation"/>
    <property type="evidence" value="ECO:0007669"/>
    <property type="project" value="UniProtKB-KW"/>
</dbReference>
<evidence type="ECO:0000256" key="2">
    <source>
        <dbReference type="ARBA" id="ARBA00011925"/>
    </source>
</evidence>
<evidence type="ECO:0000313" key="20">
    <source>
        <dbReference type="Proteomes" id="UP000307169"/>
    </source>
</evidence>
<sequence>MSSSSESSVEEDYEGWLSDDVESKKTIGLTLNKEFDTPAAALEFDKQNGLDLLELIKKLDLDYYNQIRLINFIRKNGKDAVSSVKPTDEFFKNDEYLIPVIEADPLLFQLDNQDDWSDDEKPVDNTEERITKLQQQLNQSATFINNNLLNDNFVDNEYFESYDYNEIHETMIKDHVRTASYAEWILNNKDLIKDKTIMDVGCGTGILSLLAAKAGAKKVYAIDASNIVDKARENVANNDLSGTIEVIRGKVEEIKLEGVTVDVIISEWMGYFLLFEAMLDSVIVARDSYLKPEGVMAPSHMRIVLGAASTHSWWNERVAFWDNIYGFKMSGMPKTIFRSAQVESFDDDSLISDSVGLLDINTKTQKAKALNFSSPFSLTIKKDETMHGLLGWFDTFFTDSKQKETPKDCNSQDPPSIDAILKDAGENHKDVSFTTGPHGTETHWKQTLFPFQKPLHVKEGDKISGTFTSKKSDRGLEMEVVWKHNDNEEIKSCYKLN</sequence>
<evidence type="ECO:0000259" key="13">
    <source>
        <dbReference type="Pfam" id="PF21137"/>
    </source>
</evidence>
<dbReference type="EMBL" id="SPRC01000035">
    <property type="protein sequence ID" value="TIB77371.1"/>
    <property type="molecule type" value="Genomic_DNA"/>
</dbReference>
<dbReference type="Proteomes" id="UP000307169">
    <property type="component" value="Unassembled WGS sequence"/>
</dbReference>
<dbReference type="GO" id="GO:0005634">
    <property type="term" value="C:nucleus"/>
    <property type="evidence" value="ECO:0007669"/>
    <property type="project" value="TreeGrafter"/>
</dbReference>
<accession>A0A4T0NMM0</accession>
<evidence type="ECO:0000256" key="7">
    <source>
        <dbReference type="ARBA" id="ARBA00022723"/>
    </source>
</evidence>
<gene>
    <name evidence="18" type="ORF">E3Q01_03038</name>
    <name evidence="17" type="ORF">E3Q10_02957</name>
    <name evidence="16" type="ORF">E3Q17_03008</name>
    <name evidence="15" type="ORF">E3Q22_03103</name>
</gene>
<proteinExistence type="predicted"/>
<evidence type="ECO:0000259" key="14">
    <source>
        <dbReference type="Pfam" id="PF22528"/>
    </source>
</evidence>
<dbReference type="Proteomes" id="UP000310685">
    <property type="component" value="Unassembled WGS sequence"/>
</dbReference>
<comment type="catalytic activity">
    <reaction evidence="11">
        <text>L-arginyl-[protein] + S-adenosyl-L-methionine = N(omega)-methyl-L-arginyl-[protein] + S-adenosyl-L-homocysteine + H(+)</text>
        <dbReference type="Rhea" id="RHEA:48100"/>
        <dbReference type="Rhea" id="RHEA-COMP:10532"/>
        <dbReference type="Rhea" id="RHEA-COMP:11990"/>
        <dbReference type="ChEBI" id="CHEBI:15378"/>
        <dbReference type="ChEBI" id="CHEBI:29965"/>
        <dbReference type="ChEBI" id="CHEBI:57856"/>
        <dbReference type="ChEBI" id="CHEBI:59789"/>
        <dbReference type="ChEBI" id="CHEBI:65280"/>
    </reaction>
    <physiologicalReaction direction="left-to-right" evidence="11">
        <dbReference type="Rhea" id="RHEA:48101"/>
    </physiologicalReaction>
</comment>
<evidence type="ECO:0000313" key="21">
    <source>
        <dbReference type="Proteomes" id="UP000310685"/>
    </source>
</evidence>
<evidence type="ECO:0000256" key="10">
    <source>
        <dbReference type="ARBA" id="ARBA00047384"/>
    </source>
</evidence>
<protein>
    <recommendedName>
        <fullName evidence="2">type I protein arginine methyltransferase</fullName>
        <ecNumber evidence="2">2.1.1.319</ecNumber>
    </recommendedName>
</protein>
<dbReference type="PANTHER" id="PTHR11006:SF123">
    <property type="entry name" value="RIBOSOMAL PROTEIN ARGININE N-METHYLTRANSFERASE RMT3"/>
    <property type="match status" value="1"/>
</dbReference>
<reference evidence="19 20" key="1">
    <citation type="submission" date="2019-03" db="EMBL/GenBank/DDBJ databases">
        <title>Sequencing 25 genomes of Wallemia mellicola.</title>
        <authorList>
            <person name="Gostincar C."/>
        </authorList>
    </citation>
    <scope>NUCLEOTIDE SEQUENCE [LARGE SCALE GENOMIC DNA]</scope>
    <source>
        <strain evidence="16 20">EXF-1262</strain>
        <strain evidence="15 21">EXF-6152</strain>
        <strain evidence="18 22">EXF-757</strain>
        <strain evidence="17 19">EXF-8738</strain>
    </source>
</reference>
<dbReference type="GO" id="GO:0005829">
    <property type="term" value="C:cytosol"/>
    <property type="evidence" value="ECO:0007669"/>
    <property type="project" value="UniProtKB-SubCell"/>
</dbReference>
<dbReference type="Proteomes" id="UP000305647">
    <property type="component" value="Unassembled WGS sequence"/>
</dbReference>
<evidence type="ECO:0000313" key="18">
    <source>
        <dbReference type="EMBL" id="TIC64028.1"/>
    </source>
</evidence>
<keyword evidence="7" id="KW-0479">Metal-binding</keyword>
<dbReference type="CDD" id="cd02440">
    <property type="entry name" value="AdoMet_MTases"/>
    <property type="match status" value="1"/>
</dbReference>
<dbReference type="GO" id="GO:0042054">
    <property type="term" value="F:histone methyltransferase activity"/>
    <property type="evidence" value="ECO:0007669"/>
    <property type="project" value="TreeGrafter"/>
</dbReference>
<dbReference type="Proteomes" id="UP000310708">
    <property type="component" value="Unassembled WGS sequence"/>
</dbReference>